<dbReference type="PANTHER" id="PTHR42847:SF4">
    <property type="entry name" value="ALKANESULFONATE MONOOXYGENASE-RELATED"/>
    <property type="match status" value="1"/>
</dbReference>
<proteinExistence type="predicted"/>
<evidence type="ECO:0000313" key="7">
    <source>
        <dbReference type="Proteomes" id="UP001589867"/>
    </source>
</evidence>
<evidence type="ECO:0000313" key="6">
    <source>
        <dbReference type="EMBL" id="MFC0534094.1"/>
    </source>
</evidence>
<dbReference type="Gene3D" id="3.20.20.30">
    <property type="entry name" value="Luciferase-like domain"/>
    <property type="match status" value="1"/>
</dbReference>
<accession>A0ABV6MHQ8</accession>
<sequence>MSTRTVEYGVFLPVSSGGWIPSTTTPTLDGSYAYNLAVTRLAERLGFDFTLSQAVWRGYAGPSHHFEVNLESLTTTAGLAASTERIGVWSTCNTATFHPAVLAKMIATADQISGGRTGLNIVAGGNRASEAQMGLGASLSNPDKYRRAREWVTVCKLLWTEDDVDFDGEFFTLKDCQSKPKPAAGPPPMICAAVSDVGLRFTAEMLDGCLFEGTSRQSMIEVGTRAKRIAEEVGSPLKTYCVFMIIPGETDADAQRRLDLYNAGRDTETMARMFAEHGDAAWDKAEFEARRAVWEKATAVSTGTLCGSTETIAEQLADIIEAGQIDGAVFIMPDFIGDLTALGEGILPQLARHGLTSAALALD</sequence>
<dbReference type="Proteomes" id="UP001589867">
    <property type="component" value="Unassembled WGS sequence"/>
</dbReference>
<keyword evidence="1" id="KW-0285">Flavoprotein</keyword>
<dbReference type="EMBL" id="JBHLUH010000100">
    <property type="protein sequence ID" value="MFC0534094.1"/>
    <property type="molecule type" value="Genomic_DNA"/>
</dbReference>
<protein>
    <submittedName>
        <fullName evidence="6">LLM class flavin-dependent oxidoreductase</fullName>
    </submittedName>
</protein>
<dbReference type="InterPro" id="IPR011251">
    <property type="entry name" value="Luciferase-like_dom"/>
</dbReference>
<keyword evidence="2" id="KW-0288">FMN</keyword>
<gene>
    <name evidence="6" type="ORF">ACFFIA_41505</name>
</gene>
<name>A0ABV6MHQ8_9ACTN</name>
<keyword evidence="3" id="KW-0560">Oxidoreductase</keyword>
<comment type="caution">
    <text evidence="6">The sequence shown here is derived from an EMBL/GenBank/DDBJ whole genome shotgun (WGS) entry which is preliminary data.</text>
</comment>
<evidence type="ECO:0000256" key="4">
    <source>
        <dbReference type="ARBA" id="ARBA00023033"/>
    </source>
</evidence>
<dbReference type="PANTHER" id="PTHR42847">
    <property type="entry name" value="ALKANESULFONATE MONOOXYGENASE"/>
    <property type="match status" value="1"/>
</dbReference>
<dbReference type="RefSeq" id="WP_377262493.1">
    <property type="nucleotide sequence ID" value="NZ_JBHLUH010000100.1"/>
</dbReference>
<evidence type="ECO:0000256" key="1">
    <source>
        <dbReference type="ARBA" id="ARBA00022630"/>
    </source>
</evidence>
<reference evidence="6 7" key="1">
    <citation type="submission" date="2024-09" db="EMBL/GenBank/DDBJ databases">
        <authorList>
            <person name="Sun Q."/>
            <person name="Mori K."/>
        </authorList>
    </citation>
    <scope>NUCLEOTIDE SEQUENCE [LARGE SCALE GENOMIC DNA]</scope>
    <source>
        <strain evidence="6 7">TBRC 3947</strain>
    </source>
</reference>
<evidence type="ECO:0000256" key="2">
    <source>
        <dbReference type="ARBA" id="ARBA00022643"/>
    </source>
</evidence>
<dbReference type="Pfam" id="PF00296">
    <property type="entry name" value="Bac_luciferase"/>
    <property type="match status" value="1"/>
</dbReference>
<dbReference type="SUPFAM" id="SSF51679">
    <property type="entry name" value="Bacterial luciferase-like"/>
    <property type="match status" value="1"/>
</dbReference>
<evidence type="ECO:0000259" key="5">
    <source>
        <dbReference type="Pfam" id="PF00296"/>
    </source>
</evidence>
<evidence type="ECO:0000256" key="3">
    <source>
        <dbReference type="ARBA" id="ARBA00023002"/>
    </source>
</evidence>
<feature type="domain" description="Luciferase-like" evidence="5">
    <location>
        <begin position="7"/>
        <end position="323"/>
    </location>
</feature>
<dbReference type="InterPro" id="IPR036661">
    <property type="entry name" value="Luciferase-like_sf"/>
</dbReference>
<keyword evidence="4" id="KW-0503">Monooxygenase</keyword>
<dbReference type="InterPro" id="IPR050172">
    <property type="entry name" value="SsuD_RutA_monooxygenase"/>
</dbReference>
<organism evidence="6 7">
    <name type="scientific">Phytohabitans kaempferiae</name>
    <dbReference type="NCBI Taxonomy" id="1620943"/>
    <lineage>
        <taxon>Bacteria</taxon>
        <taxon>Bacillati</taxon>
        <taxon>Actinomycetota</taxon>
        <taxon>Actinomycetes</taxon>
        <taxon>Micromonosporales</taxon>
        <taxon>Micromonosporaceae</taxon>
    </lineage>
</organism>
<keyword evidence="7" id="KW-1185">Reference proteome</keyword>